<evidence type="ECO:0000256" key="1">
    <source>
        <dbReference type="ARBA" id="ARBA00022679"/>
    </source>
</evidence>
<dbReference type="Gene3D" id="2.60.200.30">
    <property type="entry name" value="Probable inorganic polyphosphate/atp-NAD kinase, domain 2"/>
    <property type="match status" value="1"/>
</dbReference>
<protein>
    <recommendedName>
        <fullName evidence="8">NAD kinase</fullName>
        <ecNumber evidence="8">2.7.1.23</ecNumber>
    </recommendedName>
    <alternativeName>
        <fullName evidence="8">ATP-dependent NAD kinase</fullName>
    </alternativeName>
</protein>
<comment type="cofactor">
    <cofactor evidence="8">
        <name>a divalent metal cation</name>
        <dbReference type="ChEBI" id="CHEBI:60240"/>
    </cofactor>
</comment>
<keyword evidence="1 8" id="KW-0808">Transferase</keyword>
<organism evidence="9 10">
    <name type="scientific">Candidatus Kryptonium thompsonii</name>
    <dbReference type="NCBI Taxonomy" id="1633631"/>
    <lineage>
        <taxon>Bacteria</taxon>
        <taxon>Pseudomonadati</taxon>
        <taxon>Candidatus Kryptoniota</taxon>
        <taxon>Candidatus Kryptonium</taxon>
    </lineage>
</organism>
<feature type="binding site" evidence="8">
    <location>
        <position position="154"/>
    </location>
    <ligand>
        <name>NAD(+)</name>
        <dbReference type="ChEBI" id="CHEBI:57540"/>
    </ligand>
</feature>
<feature type="binding site" evidence="8">
    <location>
        <position position="173"/>
    </location>
    <ligand>
        <name>NAD(+)</name>
        <dbReference type="ChEBI" id="CHEBI:57540"/>
    </ligand>
</feature>
<name>A0A0P1M1V7_9BACT</name>
<evidence type="ECO:0000256" key="2">
    <source>
        <dbReference type="ARBA" id="ARBA00022741"/>
    </source>
</evidence>
<dbReference type="PANTHER" id="PTHR20275:SF0">
    <property type="entry name" value="NAD KINASE"/>
    <property type="match status" value="1"/>
</dbReference>
<dbReference type="STRING" id="1633631.GCA_001442925_01270"/>
<evidence type="ECO:0000256" key="3">
    <source>
        <dbReference type="ARBA" id="ARBA00022777"/>
    </source>
</evidence>
<comment type="catalytic activity">
    <reaction evidence="7 8">
        <text>NAD(+) + ATP = ADP + NADP(+) + H(+)</text>
        <dbReference type="Rhea" id="RHEA:18629"/>
        <dbReference type="ChEBI" id="CHEBI:15378"/>
        <dbReference type="ChEBI" id="CHEBI:30616"/>
        <dbReference type="ChEBI" id="CHEBI:57540"/>
        <dbReference type="ChEBI" id="CHEBI:58349"/>
        <dbReference type="ChEBI" id="CHEBI:456216"/>
        <dbReference type="EC" id="2.7.1.23"/>
    </reaction>
</comment>
<evidence type="ECO:0000256" key="4">
    <source>
        <dbReference type="ARBA" id="ARBA00022840"/>
    </source>
</evidence>
<dbReference type="Proteomes" id="UP000182011">
    <property type="component" value="Unassembled WGS sequence"/>
</dbReference>
<dbReference type="GO" id="GO:0005524">
    <property type="term" value="F:ATP binding"/>
    <property type="evidence" value="ECO:0007669"/>
    <property type="project" value="UniProtKB-KW"/>
</dbReference>
<feature type="active site" description="Proton acceptor" evidence="8">
    <location>
        <position position="72"/>
    </location>
</feature>
<accession>A0A0P1LWT8</accession>
<evidence type="ECO:0000256" key="8">
    <source>
        <dbReference type="HAMAP-Rule" id="MF_00361"/>
    </source>
</evidence>
<accession>A0A0P1P5B4</accession>
<dbReference type="InterPro" id="IPR017438">
    <property type="entry name" value="ATP-NAD_kinase_N"/>
</dbReference>
<feature type="binding site" evidence="8">
    <location>
        <begin position="72"/>
        <end position="73"/>
    </location>
    <ligand>
        <name>NAD(+)</name>
        <dbReference type="ChEBI" id="CHEBI:57540"/>
    </ligand>
</feature>
<keyword evidence="6 8" id="KW-0520">NAD</keyword>
<reference evidence="9 10" key="1">
    <citation type="submission" date="2015-11" db="EMBL/GenBank/DDBJ databases">
        <authorList>
            <person name="Zhang Y."/>
            <person name="Guo Z."/>
        </authorList>
    </citation>
    <scope>NUCLEOTIDE SEQUENCE [LARGE SCALE GENOMIC DNA]</scope>
    <source>
        <strain evidence="9">JGI-4</strain>
    </source>
</reference>
<dbReference type="GO" id="GO:0006741">
    <property type="term" value="P:NADP+ biosynthetic process"/>
    <property type="evidence" value="ECO:0007669"/>
    <property type="project" value="UniProtKB-UniRule"/>
</dbReference>
<feature type="binding site" evidence="8">
    <location>
        <begin position="143"/>
        <end position="144"/>
    </location>
    <ligand>
        <name>NAD(+)</name>
        <dbReference type="ChEBI" id="CHEBI:57540"/>
    </ligand>
</feature>
<sequence length="296" mass="33061">MKFGIIGNLAKESLYDIVFKLANQLECEKIQFLVQKEIADEIEKRFSKKIESQATLPELLENSDVIVSFGGDGTILSTARLVGEREVPILGVNLGKLGFLAEVSPEEIFEFIKKVCKGNYRVEERMVLEASVKGENKKYFALNDIVIDRAGSPRVINIETYINDEYLITYTGDGLIISTPTGSTAYSLASGGPIVAPSSRVITLTPICPHTLTARPVVVPDDSIIKIQIEFHEKDILLTVDGQVEHKVKPPVEITVKKADHKVKLIKRLEVTYFDVLRSKLMWGMDLRIEKNKNGE</sequence>
<dbReference type="SUPFAM" id="SSF111331">
    <property type="entry name" value="NAD kinase/diacylglycerol kinase-like"/>
    <property type="match status" value="1"/>
</dbReference>
<dbReference type="GO" id="GO:0046872">
    <property type="term" value="F:metal ion binding"/>
    <property type="evidence" value="ECO:0007669"/>
    <property type="project" value="UniProtKB-UniRule"/>
</dbReference>
<keyword evidence="4 8" id="KW-0067">ATP-binding</keyword>
<dbReference type="GO" id="GO:0051287">
    <property type="term" value="F:NAD binding"/>
    <property type="evidence" value="ECO:0007669"/>
    <property type="project" value="UniProtKB-ARBA"/>
</dbReference>
<gene>
    <name evidence="8" type="primary">nadK</name>
    <name evidence="9" type="ORF">JGI4_01275</name>
</gene>
<accession>A0A0S4N4L0</accession>
<keyword evidence="5 8" id="KW-0521">NADP</keyword>
<dbReference type="Pfam" id="PF01513">
    <property type="entry name" value="NAD_kinase"/>
    <property type="match status" value="1"/>
</dbReference>
<feature type="binding site" evidence="8">
    <location>
        <position position="243"/>
    </location>
    <ligand>
        <name>NAD(+)</name>
        <dbReference type="ChEBI" id="CHEBI:57540"/>
    </ligand>
</feature>
<dbReference type="PANTHER" id="PTHR20275">
    <property type="entry name" value="NAD KINASE"/>
    <property type="match status" value="1"/>
</dbReference>
<evidence type="ECO:0000256" key="6">
    <source>
        <dbReference type="ARBA" id="ARBA00023027"/>
    </source>
</evidence>
<dbReference type="AlphaFoldDB" id="A0A0P1M1V7"/>
<dbReference type="EC" id="2.7.1.23" evidence="8"/>
<accession>A0A0P1MRT9</accession>
<comment type="subcellular location">
    <subcellularLocation>
        <location evidence="8">Cytoplasm</location>
    </subcellularLocation>
</comment>
<keyword evidence="3 8" id="KW-0418">Kinase</keyword>
<proteinExistence type="inferred from homology"/>
<keyword evidence="2 8" id="KW-0547">Nucleotide-binding</keyword>
<comment type="caution">
    <text evidence="8">Lacks conserved residue(s) required for the propagation of feature annotation.</text>
</comment>
<accession>A0A0P1M1V7</accession>
<dbReference type="InterPro" id="IPR017437">
    <property type="entry name" value="ATP-NAD_kinase_PpnK-typ_C"/>
</dbReference>
<evidence type="ECO:0000313" key="9">
    <source>
        <dbReference type="EMBL" id="CUU05507.1"/>
    </source>
</evidence>
<comment type="function">
    <text evidence="8">Involved in the regulation of the intracellular balance of NAD and NADP, and is a key enzyme in the biosynthesis of NADP. Catalyzes specifically the phosphorylation on 2'-hydroxyl of the adenosine moiety of NAD to yield NADP.</text>
</comment>
<dbReference type="EMBL" id="FAOP01000005">
    <property type="protein sequence ID" value="CUU05507.1"/>
    <property type="molecule type" value="Genomic_DNA"/>
</dbReference>
<evidence type="ECO:0000256" key="7">
    <source>
        <dbReference type="ARBA" id="ARBA00047925"/>
    </source>
</evidence>
<dbReference type="GO" id="GO:0005737">
    <property type="term" value="C:cytoplasm"/>
    <property type="evidence" value="ECO:0007669"/>
    <property type="project" value="UniProtKB-SubCell"/>
</dbReference>
<dbReference type="HAMAP" id="MF_00361">
    <property type="entry name" value="NAD_kinase"/>
    <property type="match status" value="1"/>
</dbReference>
<accession>A0A0P1MI86</accession>
<dbReference type="GO" id="GO:0003951">
    <property type="term" value="F:NAD+ kinase activity"/>
    <property type="evidence" value="ECO:0007669"/>
    <property type="project" value="UniProtKB-UniRule"/>
</dbReference>
<dbReference type="Gene3D" id="3.40.50.10330">
    <property type="entry name" value="Probable inorganic polyphosphate/atp-NAD kinase, domain 1"/>
    <property type="match status" value="1"/>
</dbReference>
<dbReference type="InterPro" id="IPR016064">
    <property type="entry name" value="NAD/diacylglycerol_kinase_sf"/>
</dbReference>
<evidence type="ECO:0000256" key="5">
    <source>
        <dbReference type="ARBA" id="ARBA00022857"/>
    </source>
</evidence>
<accession>A0A0P1LAX4</accession>
<dbReference type="FunFam" id="2.60.200.30:FF:000009">
    <property type="entry name" value="Poly(P)/ATP NAD kinase"/>
    <property type="match status" value="1"/>
</dbReference>
<dbReference type="Pfam" id="PF20143">
    <property type="entry name" value="NAD_kinase_C"/>
    <property type="match status" value="1"/>
</dbReference>
<keyword evidence="8" id="KW-0963">Cytoplasm</keyword>
<dbReference type="RefSeq" id="WP_047133179.1">
    <property type="nucleotide sequence ID" value="NZ_CZVJ01000101.1"/>
</dbReference>
<dbReference type="InterPro" id="IPR002504">
    <property type="entry name" value="NADK"/>
</dbReference>
<comment type="similarity">
    <text evidence="8">Belongs to the NAD kinase family.</text>
</comment>
<dbReference type="GO" id="GO:0019674">
    <property type="term" value="P:NAD+ metabolic process"/>
    <property type="evidence" value="ECO:0007669"/>
    <property type="project" value="InterPro"/>
</dbReference>
<evidence type="ECO:0000313" key="10">
    <source>
        <dbReference type="Proteomes" id="UP000182011"/>
    </source>
</evidence>